<evidence type="ECO:0000259" key="6">
    <source>
        <dbReference type="SMART" id="SM00849"/>
    </source>
</evidence>
<dbReference type="Proteomes" id="UP000287352">
    <property type="component" value="Unassembled WGS sequence"/>
</dbReference>
<dbReference type="GO" id="GO:0016787">
    <property type="term" value="F:hydrolase activity"/>
    <property type="evidence" value="ECO:0007669"/>
    <property type="project" value="UniProtKB-KW"/>
</dbReference>
<keyword evidence="5" id="KW-0862">Zinc</keyword>
<dbReference type="SUPFAM" id="SSF56281">
    <property type="entry name" value="Metallo-hydrolase/oxidoreductase"/>
    <property type="match status" value="1"/>
</dbReference>
<dbReference type="InterPro" id="IPR051013">
    <property type="entry name" value="MBL_superfamily_lactonases"/>
</dbReference>
<keyword evidence="8" id="KW-1185">Reference proteome</keyword>
<feature type="domain" description="Metallo-beta-lactamase" evidence="6">
    <location>
        <begin position="24"/>
        <end position="229"/>
    </location>
</feature>
<name>A0A401ZZ72_9CHLR</name>
<gene>
    <name evidence="7" type="ORF">KTT_20060</name>
</gene>
<dbReference type="CDD" id="cd07729">
    <property type="entry name" value="AHL_lactonase_MBL-fold"/>
    <property type="match status" value="1"/>
</dbReference>
<proteinExistence type="inferred from homology"/>
<sequence length="245" mass="27395">MNITQPTPIRLYLLQLALIEDGTPIPGYLIQTSDGKNILIDTGYPTDETFLSRERPKGRSILKLTSAVDQLAVLGLSPRDIQYLVCTHFDSDHSGGHDDFCWSELVVQRAHYEFARVNGHERLALTRPHWDHPELRYRLIDGDTALVPGVELIETGGHMPGHQAVLVRLPQTGPVLLAIDAAAIESDLNPATRTYENGLDLDPAAAMESARKMFELVKREGVALTVFGHDECQWPTLKKFPEFYD</sequence>
<dbReference type="InterPro" id="IPR001279">
    <property type="entry name" value="Metallo-B-lactamas"/>
</dbReference>
<evidence type="ECO:0000256" key="1">
    <source>
        <dbReference type="ARBA" id="ARBA00001947"/>
    </source>
</evidence>
<dbReference type="AlphaFoldDB" id="A0A401ZZ72"/>
<dbReference type="Gene3D" id="3.60.15.10">
    <property type="entry name" value="Ribonuclease Z/Hydroxyacylglutathione hydrolase-like"/>
    <property type="match status" value="1"/>
</dbReference>
<evidence type="ECO:0000256" key="3">
    <source>
        <dbReference type="ARBA" id="ARBA00022723"/>
    </source>
</evidence>
<reference evidence="8" key="1">
    <citation type="submission" date="2018-12" db="EMBL/GenBank/DDBJ databases">
        <title>Tengunoibacter tsumagoiensis gen. nov., sp. nov., Dictyobacter kobayashii sp. nov., D. alpinus sp. nov., and D. joshuensis sp. nov. and description of Dictyobacteraceae fam. nov. within the order Ktedonobacterales isolated from Tengu-no-mugimeshi.</title>
        <authorList>
            <person name="Wang C.M."/>
            <person name="Zheng Y."/>
            <person name="Sakai Y."/>
            <person name="Toyoda A."/>
            <person name="Minakuchi Y."/>
            <person name="Abe K."/>
            <person name="Yokota A."/>
            <person name="Yabe S."/>
        </authorList>
    </citation>
    <scope>NUCLEOTIDE SEQUENCE [LARGE SCALE GENOMIC DNA]</scope>
    <source>
        <strain evidence="8">Uno3</strain>
    </source>
</reference>
<dbReference type="GO" id="GO:0046872">
    <property type="term" value="F:metal ion binding"/>
    <property type="evidence" value="ECO:0007669"/>
    <property type="project" value="UniProtKB-KW"/>
</dbReference>
<dbReference type="RefSeq" id="WP_218028893.1">
    <property type="nucleotide sequence ID" value="NZ_BIFR01000001.1"/>
</dbReference>
<dbReference type="SMART" id="SM00849">
    <property type="entry name" value="Lactamase_B"/>
    <property type="match status" value="1"/>
</dbReference>
<evidence type="ECO:0000256" key="4">
    <source>
        <dbReference type="ARBA" id="ARBA00022801"/>
    </source>
</evidence>
<comment type="cofactor">
    <cofactor evidence="1">
        <name>Zn(2+)</name>
        <dbReference type="ChEBI" id="CHEBI:29105"/>
    </cofactor>
</comment>
<dbReference type="InterPro" id="IPR036866">
    <property type="entry name" value="RibonucZ/Hydroxyglut_hydro"/>
</dbReference>
<evidence type="ECO:0000313" key="7">
    <source>
        <dbReference type="EMBL" id="GCE12147.1"/>
    </source>
</evidence>
<evidence type="ECO:0000256" key="2">
    <source>
        <dbReference type="ARBA" id="ARBA00007749"/>
    </source>
</evidence>
<protein>
    <recommendedName>
        <fullName evidence="6">Metallo-beta-lactamase domain-containing protein</fullName>
    </recommendedName>
</protein>
<organism evidence="7 8">
    <name type="scientific">Tengunoibacter tsumagoiensis</name>
    <dbReference type="NCBI Taxonomy" id="2014871"/>
    <lineage>
        <taxon>Bacteria</taxon>
        <taxon>Bacillati</taxon>
        <taxon>Chloroflexota</taxon>
        <taxon>Ktedonobacteria</taxon>
        <taxon>Ktedonobacterales</taxon>
        <taxon>Dictyobacteraceae</taxon>
        <taxon>Tengunoibacter</taxon>
    </lineage>
</organism>
<dbReference type="EMBL" id="BIFR01000001">
    <property type="protein sequence ID" value="GCE12147.1"/>
    <property type="molecule type" value="Genomic_DNA"/>
</dbReference>
<dbReference type="PANTHER" id="PTHR42978:SF7">
    <property type="entry name" value="METALLO-HYDROLASE RV2300C-RELATED"/>
    <property type="match status" value="1"/>
</dbReference>
<dbReference type="PANTHER" id="PTHR42978">
    <property type="entry name" value="QUORUM-QUENCHING LACTONASE YTNP-RELATED-RELATED"/>
    <property type="match status" value="1"/>
</dbReference>
<evidence type="ECO:0000256" key="5">
    <source>
        <dbReference type="ARBA" id="ARBA00022833"/>
    </source>
</evidence>
<dbReference type="Pfam" id="PF00753">
    <property type="entry name" value="Lactamase_B"/>
    <property type="match status" value="1"/>
</dbReference>
<evidence type="ECO:0000313" key="8">
    <source>
        <dbReference type="Proteomes" id="UP000287352"/>
    </source>
</evidence>
<comment type="similarity">
    <text evidence="2">Belongs to the metallo-beta-lactamase superfamily.</text>
</comment>
<comment type="caution">
    <text evidence="7">The sequence shown here is derived from an EMBL/GenBank/DDBJ whole genome shotgun (WGS) entry which is preliminary data.</text>
</comment>
<keyword evidence="4" id="KW-0378">Hydrolase</keyword>
<accession>A0A401ZZ72</accession>
<keyword evidence="3" id="KW-0479">Metal-binding</keyword>